<reference evidence="8 9" key="1">
    <citation type="submission" date="2024-09" db="EMBL/GenBank/DDBJ databases">
        <authorList>
            <person name="Sun Q."/>
            <person name="Mori K."/>
        </authorList>
    </citation>
    <scope>NUCLEOTIDE SEQUENCE [LARGE SCALE GENOMIC DNA]</scope>
    <source>
        <strain evidence="8 9">TISTR 2452</strain>
    </source>
</reference>
<evidence type="ECO:0000256" key="3">
    <source>
        <dbReference type="ARBA" id="ARBA00022827"/>
    </source>
</evidence>
<dbReference type="EC" id="1.18.1.2" evidence="6"/>
<feature type="domain" description="FAD/NAD(P)-binding" evidence="7">
    <location>
        <begin position="7"/>
        <end position="308"/>
    </location>
</feature>
<comment type="caution">
    <text evidence="6">Lacks conserved residue(s) required for the propagation of feature annotation.</text>
</comment>
<dbReference type="PRINTS" id="PR00368">
    <property type="entry name" value="FADPNR"/>
</dbReference>
<evidence type="ECO:0000256" key="1">
    <source>
        <dbReference type="ARBA" id="ARBA00011738"/>
    </source>
</evidence>
<dbReference type="HAMAP" id="MF_01685">
    <property type="entry name" value="FENR2"/>
    <property type="match status" value="1"/>
</dbReference>
<sequence length="349" mass="38017">MSDKELFDVTIIGGGPAGLFASFYSGLRELKTKIIEFQPHLGGKVHVYPEKMIWDVGGLTPISGERLIEQLVAQGTTFDPTVALGEKVTSIAKGEDGHFVLNTAAGNAHYSRTVILAIGYGILKPTKLKLEGAERYEVGNLHYTVKSLARFKGKTVLISGGGHTAIDWANELAPFAEQVFLTYRKDTLKGHEAEVSKLMDNGVGCLLNTEIESLIAQPGEEAIDRVLLRNNDDGSAVELKVDEVIISHGYDRDRDLLANSEIQIEMQGEWNIAGTPMSETSVPGIFAAGDLLAHPGKLHLIAGAFQDAANAVNKAKQYIAPEAEAYGMVSSHNERFQERNRELKKQLFS</sequence>
<evidence type="ECO:0000259" key="7">
    <source>
        <dbReference type="Pfam" id="PF07992"/>
    </source>
</evidence>
<feature type="binding site" evidence="6">
    <location>
        <position position="331"/>
    </location>
    <ligand>
        <name>FAD</name>
        <dbReference type="ChEBI" id="CHEBI:57692"/>
    </ligand>
</feature>
<feature type="binding site" evidence="6">
    <location>
        <position position="44"/>
    </location>
    <ligand>
        <name>FAD</name>
        <dbReference type="ChEBI" id="CHEBI:57692"/>
    </ligand>
</feature>
<keyword evidence="4 6" id="KW-0521">NADP</keyword>
<evidence type="ECO:0000256" key="5">
    <source>
        <dbReference type="ARBA" id="ARBA00023002"/>
    </source>
</evidence>
<name>A0ABV5KTC9_9BACL</name>
<keyword evidence="2 6" id="KW-0285">Flavoprotein</keyword>
<feature type="binding site" evidence="6">
    <location>
        <position position="290"/>
    </location>
    <ligand>
        <name>FAD</name>
        <dbReference type="ChEBI" id="CHEBI:57692"/>
    </ligand>
</feature>
<dbReference type="PANTHER" id="PTHR48105">
    <property type="entry name" value="THIOREDOXIN REDUCTASE 1-RELATED-RELATED"/>
    <property type="match status" value="1"/>
</dbReference>
<proteinExistence type="inferred from homology"/>
<feature type="binding site" evidence="6">
    <location>
        <position position="36"/>
    </location>
    <ligand>
        <name>FAD</name>
        <dbReference type="ChEBI" id="CHEBI:57692"/>
    </ligand>
</feature>
<comment type="caution">
    <text evidence="8">The sequence shown here is derived from an EMBL/GenBank/DDBJ whole genome shotgun (WGS) entry which is preliminary data.</text>
</comment>
<evidence type="ECO:0000313" key="9">
    <source>
        <dbReference type="Proteomes" id="UP001589747"/>
    </source>
</evidence>
<evidence type="ECO:0000313" key="8">
    <source>
        <dbReference type="EMBL" id="MFB9327836.1"/>
    </source>
</evidence>
<comment type="similarity">
    <text evidence="6">Belongs to the ferredoxin--NADP reductase type 2 family.</text>
</comment>
<dbReference type="EMBL" id="JBHMDO010000031">
    <property type="protein sequence ID" value="MFB9327836.1"/>
    <property type="molecule type" value="Genomic_DNA"/>
</dbReference>
<dbReference type="Pfam" id="PF07992">
    <property type="entry name" value="Pyr_redox_2"/>
    <property type="match status" value="1"/>
</dbReference>
<accession>A0ABV5KTC9</accession>
<comment type="cofactor">
    <cofactor evidence="6">
        <name>FAD</name>
        <dbReference type="ChEBI" id="CHEBI:57692"/>
    </cofactor>
    <text evidence="6">Binds 1 FAD per subunit.</text>
</comment>
<dbReference type="PRINTS" id="PR00469">
    <property type="entry name" value="PNDRDTASEII"/>
</dbReference>
<gene>
    <name evidence="8" type="ORF">ACFFSY_18065</name>
</gene>
<keyword evidence="5 6" id="KW-0560">Oxidoreductase</keyword>
<feature type="binding site" evidence="6">
    <location>
        <position position="123"/>
    </location>
    <ligand>
        <name>FAD</name>
        <dbReference type="ChEBI" id="CHEBI:57692"/>
    </ligand>
</feature>
<dbReference type="InterPro" id="IPR050097">
    <property type="entry name" value="Ferredoxin-NADP_redctase_2"/>
</dbReference>
<evidence type="ECO:0000256" key="6">
    <source>
        <dbReference type="HAMAP-Rule" id="MF_01685"/>
    </source>
</evidence>
<feature type="binding site" evidence="6">
    <location>
        <position position="88"/>
    </location>
    <ligand>
        <name>FAD</name>
        <dbReference type="ChEBI" id="CHEBI:57692"/>
    </ligand>
</feature>
<comment type="subunit">
    <text evidence="1 6">Homodimer.</text>
</comment>
<dbReference type="InterPro" id="IPR023753">
    <property type="entry name" value="FAD/NAD-binding_dom"/>
</dbReference>
<evidence type="ECO:0000256" key="2">
    <source>
        <dbReference type="ARBA" id="ARBA00022630"/>
    </source>
</evidence>
<dbReference type="SUPFAM" id="SSF51905">
    <property type="entry name" value="FAD/NAD(P)-binding domain"/>
    <property type="match status" value="1"/>
</dbReference>
<feature type="binding site" evidence="6">
    <location>
        <position position="48"/>
    </location>
    <ligand>
        <name>FAD</name>
        <dbReference type="ChEBI" id="CHEBI:57692"/>
    </ligand>
</feature>
<dbReference type="InterPro" id="IPR022890">
    <property type="entry name" value="Fd--NADP_Rdtase_type_2"/>
</dbReference>
<dbReference type="Proteomes" id="UP001589747">
    <property type="component" value="Unassembled WGS sequence"/>
</dbReference>
<evidence type="ECO:0000256" key="4">
    <source>
        <dbReference type="ARBA" id="ARBA00022857"/>
    </source>
</evidence>
<dbReference type="Gene3D" id="3.50.50.60">
    <property type="entry name" value="FAD/NAD(P)-binding domain"/>
    <property type="match status" value="2"/>
</dbReference>
<dbReference type="InterPro" id="IPR036188">
    <property type="entry name" value="FAD/NAD-bd_sf"/>
</dbReference>
<keyword evidence="9" id="KW-1185">Reference proteome</keyword>
<protein>
    <recommendedName>
        <fullName evidence="6">Ferredoxin--NADP reductase</fullName>
        <shortName evidence="6">FNR</shortName>
        <shortName evidence="6">Fd-NADP(+) reductase</shortName>
        <ecNumber evidence="6">1.18.1.2</ecNumber>
    </recommendedName>
</protein>
<keyword evidence="3 6" id="KW-0274">FAD</keyword>
<dbReference type="RefSeq" id="WP_377496562.1">
    <property type="nucleotide sequence ID" value="NZ_JBHMDO010000031.1"/>
</dbReference>
<comment type="catalytic activity">
    <reaction evidence="6">
        <text>2 reduced [2Fe-2S]-[ferredoxin] + NADP(+) + H(+) = 2 oxidized [2Fe-2S]-[ferredoxin] + NADPH</text>
        <dbReference type="Rhea" id="RHEA:20125"/>
        <dbReference type="Rhea" id="RHEA-COMP:10000"/>
        <dbReference type="Rhea" id="RHEA-COMP:10001"/>
        <dbReference type="ChEBI" id="CHEBI:15378"/>
        <dbReference type="ChEBI" id="CHEBI:33737"/>
        <dbReference type="ChEBI" id="CHEBI:33738"/>
        <dbReference type="ChEBI" id="CHEBI:57783"/>
        <dbReference type="ChEBI" id="CHEBI:58349"/>
        <dbReference type="EC" id="1.18.1.2"/>
    </reaction>
</comment>
<organism evidence="8 9">
    <name type="scientific">Paenibacillus aurantiacus</name>
    <dbReference type="NCBI Taxonomy" id="1936118"/>
    <lineage>
        <taxon>Bacteria</taxon>
        <taxon>Bacillati</taxon>
        <taxon>Bacillota</taxon>
        <taxon>Bacilli</taxon>
        <taxon>Bacillales</taxon>
        <taxon>Paenibacillaceae</taxon>
        <taxon>Paenibacillus</taxon>
    </lineage>
</organism>